<sequence>MSHAALKQRTSDEDSLAAPPRESMGGMTRAGLRSLVAMVPALLGSGVKGVLKGFFVFGCFGLALAGVFVLAPRWTGAAPTPAWLDVLSVVLTPLALAVAGGYVWMLHGVSSRLASEVRARGLMGYAYAILKPATLQVARRLRGAGTPSRAELTRAIEQSVAERMLEPEQESASSRTPWLEGFLMDQSRRVLGIIALRAVLTSPDMPSAVRELETLAIDRLEGVLEETLEDLFFLQMMLALGVGILVAAVPTLLLLFLPR</sequence>
<accession>A0A7Y4NBI6</accession>
<organism evidence="3 4">
    <name type="scientific">Corallococcus exercitus</name>
    <dbReference type="NCBI Taxonomy" id="2316736"/>
    <lineage>
        <taxon>Bacteria</taxon>
        <taxon>Pseudomonadati</taxon>
        <taxon>Myxococcota</taxon>
        <taxon>Myxococcia</taxon>
        <taxon>Myxococcales</taxon>
        <taxon>Cystobacterineae</taxon>
        <taxon>Myxococcaceae</taxon>
        <taxon>Corallococcus</taxon>
    </lineage>
</organism>
<dbReference type="RefSeq" id="WP_171412095.1">
    <property type="nucleotide sequence ID" value="NZ_JABFJW010000008.1"/>
</dbReference>
<keyword evidence="2" id="KW-0812">Transmembrane</keyword>
<feature type="transmembrane region" description="Helical" evidence="2">
    <location>
        <begin position="232"/>
        <end position="257"/>
    </location>
</feature>
<feature type="transmembrane region" description="Helical" evidence="2">
    <location>
        <begin position="83"/>
        <end position="105"/>
    </location>
</feature>
<dbReference type="Proteomes" id="UP000528460">
    <property type="component" value="Unassembled WGS sequence"/>
</dbReference>
<proteinExistence type="predicted"/>
<keyword evidence="2" id="KW-0472">Membrane</keyword>
<dbReference type="EMBL" id="JABFJW010000008">
    <property type="protein sequence ID" value="NOK07824.1"/>
    <property type="molecule type" value="Genomic_DNA"/>
</dbReference>
<evidence type="ECO:0000256" key="2">
    <source>
        <dbReference type="SAM" id="Phobius"/>
    </source>
</evidence>
<protein>
    <submittedName>
        <fullName evidence="3">Uncharacterized protein</fullName>
    </submittedName>
</protein>
<gene>
    <name evidence="3" type="ORF">HNS30_02010</name>
</gene>
<comment type="caution">
    <text evidence="3">The sequence shown here is derived from an EMBL/GenBank/DDBJ whole genome shotgun (WGS) entry which is preliminary data.</text>
</comment>
<evidence type="ECO:0000256" key="1">
    <source>
        <dbReference type="SAM" id="MobiDB-lite"/>
    </source>
</evidence>
<name>A0A7Y4NBI6_9BACT</name>
<dbReference type="AlphaFoldDB" id="A0A7Y4NBI6"/>
<feature type="transmembrane region" description="Helical" evidence="2">
    <location>
        <begin position="53"/>
        <end position="71"/>
    </location>
</feature>
<reference evidence="3 4" key="1">
    <citation type="submission" date="2020-05" db="EMBL/GenBank/DDBJ databases">
        <authorList>
            <person name="Whitworth D."/>
        </authorList>
    </citation>
    <scope>NUCLEOTIDE SEQUENCE [LARGE SCALE GENOMIC DNA]</scope>
    <source>
        <strain evidence="3 4">CA046A</strain>
    </source>
</reference>
<evidence type="ECO:0000313" key="4">
    <source>
        <dbReference type="Proteomes" id="UP000528460"/>
    </source>
</evidence>
<keyword evidence="2" id="KW-1133">Transmembrane helix</keyword>
<feature type="region of interest" description="Disordered" evidence="1">
    <location>
        <begin position="1"/>
        <end position="23"/>
    </location>
</feature>
<evidence type="ECO:0000313" key="3">
    <source>
        <dbReference type="EMBL" id="NOK07824.1"/>
    </source>
</evidence>